<dbReference type="Proteomes" id="UP000286954">
    <property type="component" value="Chromosome"/>
</dbReference>
<gene>
    <name evidence="6" type="ORF">X907_2264</name>
</gene>
<keyword evidence="7" id="KW-1185">Reference proteome</keyword>
<dbReference type="EMBL" id="CP018911">
    <property type="protein sequence ID" value="AZU04779.1"/>
    <property type="molecule type" value="Genomic_DNA"/>
</dbReference>
<evidence type="ECO:0000313" key="7">
    <source>
        <dbReference type="Proteomes" id="UP000286954"/>
    </source>
</evidence>
<dbReference type="AlphaFoldDB" id="A0A3T0EBR0"/>
<keyword evidence="3" id="KW-0540">Nuclease</keyword>
<protein>
    <submittedName>
        <fullName evidence="6">Nucleotidyltransferase</fullName>
    </submittedName>
</protein>
<dbReference type="RefSeq" id="WP_127568008.1">
    <property type="nucleotide sequence ID" value="NZ_BMFB01000001.1"/>
</dbReference>
<reference evidence="6 7" key="1">
    <citation type="submission" date="2016-12" db="EMBL/GenBank/DDBJ databases">
        <title>The genome of dimorphic prosthecate Glycocaulis alkaliphilus 6b-8t, isolated from crude oil dictates its adaptability in petroleum environments.</title>
        <authorList>
            <person name="Wu X.-L."/>
            <person name="Geng S."/>
        </authorList>
    </citation>
    <scope>NUCLEOTIDE SEQUENCE [LARGE SCALE GENOMIC DNA]</scope>
    <source>
        <strain evidence="6 7">6B-8</strain>
    </source>
</reference>
<sequence length="118" mass="13032">MPERSDRDWLNDILDEIALACQLTQSMGYDAFSADPFAQRALLHMLHMLQTIGEAAGKLSPETLSAIPGVPWPDIRGMRNRIVHGYFGIDMEAVWRTAADDLPELEAAIRKSGLAIAP</sequence>
<evidence type="ECO:0000313" key="6">
    <source>
        <dbReference type="EMBL" id="AZU04779.1"/>
    </source>
</evidence>
<dbReference type="Pfam" id="PF01934">
    <property type="entry name" value="HepT-like"/>
    <property type="match status" value="1"/>
</dbReference>
<evidence type="ECO:0000256" key="4">
    <source>
        <dbReference type="ARBA" id="ARBA00022741"/>
    </source>
</evidence>
<dbReference type="InterPro" id="IPR051813">
    <property type="entry name" value="HepT_RNase_toxin"/>
</dbReference>
<dbReference type="GO" id="GO:0000166">
    <property type="term" value="F:nucleotide binding"/>
    <property type="evidence" value="ECO:0007669"/>
    <property type="project" value="UniProtKB-KW"/>
</dbReference>
<name>A0A3T0EBR0_9PROT</name>
<organism evidence="6 7">
    <name type="scientific">Glycocaulis alkaliphilus</name>
    <dbReference type="NCBI Taxonomy" id="1434191"/>
    <lineage>
        <taxon>Bacteria</taxon>
        <taxon>Pseudomonadati</taxon>
        <taxon>Pseudomonadota</taxon>
        <taxon>Alphaproteobacteria</taxon>
        <taxon>Maricaulales</taxon>
        <taxon>Maricaulaceae</taxon>
        <taxon>Glycocaulis</taxon>
    </lineage>
</organism>
<proteinExistence type="predicted"/>
<dbReference type="KEGG" id="gak:X907_2264"/>
<evidence type="ECO:0000256" key="1">
    <source>
        <dbReference type="ARBA" id="ARBA00022553"/>
    </source>
</evidence>
<dbReference type="GO" id="GO:0016740">
    <property type="term" value="F:transferase activity"/>
    <property type="evidence" value="ECO:0007669"/>
    <property type="project" value="UniProtKB-KW"/>
</dbReference>
<evidence type="ECO:0000256" key="5">
    <source>
        <dbReference type="ARBA" id="ARBA00022801"/>
    </source>
</evidence>
<dbReference type="GO" id="GO:0016787">
    <property type="term" value="F:hydrolase activity"/>
    <property type="evidence" value="ECO:0007669"/>
    <property type="project" value="UniProtKB-KW"/>
</dbReference>
<keyword evidence="2" id="KW-1277">Toxin-antitoxin system</keyword>
<keyword evidence="1" id="KW-0597">Phosphoprotein</keyword>
<accession>A0A3T0EBR0</accession>
<evidence type="ECO:0000256" key="3">
    <source>
        <dbReference type="ARBA" id="ARBA00022722"/>
    </source>
</evidence>
<dbReference type="PANTHER" id="PTHR34139:SF1">
    <property type="entry name" value="RNASE MJ1380-RELATED"/>
    <property type="match status" value="1"/>
</dbReference>
<dbReference type="GO" id="GO:0110001">
    <property type="term" value="C:toxin-antitoxin complex"/>
    <property type="evidence" value="ECO:0007669"/>
    <property type="project" value="InterPro"/>
</dbReference>
<keyword evidence="4" id="KW-0547">Nucleotide-binding</keyword>
<keyword evidence="5" id="KW-0378">Hydrolase</keyword>
<evidence type="ECO:0000256" key="2">
    <source>
        <dbReference type="ARBA" id="ARBA00022649"/>
    </source>
</evidence>
<keyword evidence="6" id="KW-0808">Transferase</keyword>
<dbReference type="InterPro" id="IPR008201">
    <property type="entry name" value="HepT-like"/>
</dbReference>
<dbReference type="GO" id="GO:0004540">
    <property type="term" value="F:RNA nuclease activity"/>
    <property type="evidence" value="ECO:0007669"/>
    <property type="project" value="InterPro"/>
</dbReference>
<dbReference type="PANTHER" id="PTHR34139">
    <property type="entry name" value="UPF0331 PROTEIN MJ0127"/>
    <property type="match status" value="1"/>
</dbReference>
<dbReference type="OrthoDB" id="4829434at2"/>